<sequence length="347" mass="39497">MRQIVKQVCGIDVSQKELVVALGRMYDDWSPEIWCYKTFSNNAKGFDSLVSWVKKFAIESIEVRYVMESTGVYHEKLAHFLYLNSQSVSIILPNKISNYARTLDVRTVTDKTASEAITLFGLERKSDDWHPPHPVFKQMRQLVRERDQIVQARTVAKNQLHAEQAEVEPLKGTIGRLKKQITFLDKQIAQVVGEFNVLIKSNEKIKADVELLASIPGVGLLTAATVLAETNGFDLIRSKKQLTSYAGLDVKEKQSGTSVKGKPKISKKGNKHLRKSLHLPALAAIRHDDRFKAIFARLVGKHGIKMKAAVAVQRKLLELMYTLYKKQYKYDKDYLQQQNQEAKIEIK</sequence>
<reference evidence="3 4" key="1">
    <citation type="submission" date="2023-12" db="EMBL/GenBank/DDBJ databases">
        <title>Genome sequencing and assembly of bacterial species from a model synthetic community.</title>
        <authorList>
            <person name="Hogle S.L."/>
        </authorList>
    </citation>
    <scope>NUCLEOTIDE SEQUENCE [LARGE SCALE GENOMIC DNA]</scope>
    <source>
        <strain evidence="3 4">HAMBI_3031</strain>
    </source>
</reference>
<dbReference type="Proteomes" id="UP001325680">
    <property type="component" value="Chromosome"/>
</dbReference>
<dbReference type="Pfam" id="PF02371">
    <property type="entry name" value="Transposase_20"/>
    <property type="match status" value="1"/>
</dbReference>
<protein>
    <submittedName>
        <fullName evidence="3">Transposase</fullName>
    </submittedName>
</protein>
<keyword evidence="4" id="KW-1185">Reference proteome</keyword>
<dbReference type="EMBL" id="CP139960">
    <property type="protein sequence ID" value="WQD40632.1"/>
    <property type="molecule type" value="Genomic_DNA"/>
</dbReference>
<evidence type="ECO:0000313" key="3">
    <source>
        <dbReference type="EMBL" id="WQD40632.1"/>
    </source>
</evidence>
<dbReference type="PANTHER" id="PTHR33055:SF13">
    <property type="entry name" value="TRANSPOSASE"/>
    <property type="match status" value="1"/>
</dbReference>
<dbReference type="RefSeq" id="WP_114789804.1">
    <property type="nucleotide sequence ID" value="NZ_CP139960.1"/>
</dbReference>
<evidence type="ECO:0000259" key="2">
    <source>
        <dbReference type="Pfam" id="PF02371"/>
    </source>
</evidence>
<gene>
    <name evidence="3" type="ORF">U0035_10775</name>
</gene>
<accession>A0ABZ0WCS9</accession>
<evidence type="ECO:0000259" key="1">
    <source>
        <dbReference type="Pfam" id="PF01548"/>
    </source>
</evidence>
<feature type="domain" description="Transposase IS110-like N-terminal" evidence="1">
    <location>
        <begin position="9"/>
        <end position="162"/>
    </location>
</feature>
<organism evidence="3 4">
    <name type="scientific">Niabella yanshanensis</name>
    <dbReference type="NCBI Taxonomy" id="577386"/>
    <lineage>
        <taxon>Bacteria</taxon>
        <taxon>Pseudomonadati</taxon>
        <taxon>Bacteroidota</taxon>
        <taxon>Chitinophagia</taxon>
        <taxon>Chitinophagales</taxon>
        <taxon>Chitinophagaceae</taxon>
        <taxon>Niabella</taxon>
    </lineage>
</organism>
<dbReference type="InterPro" id="IPR047650">
    <property type="entry name" value="Transpos_IS110"/>
</dbReference>
<evidence type="ECO:0000313" key="4">
    <source>
        <dbReference type="Proteomes" id="UP001325680"/>
    </source>
</evidence>
<dbReference type="PANTHER" id="PTHR33055">
    <property type="entry name" value="TRANSPOSASE FOR INSERTION SEQUENCE ELEMENT IS1111A"/>
    <property type="match status" value="1"/>
</dbReference>
<dbReference type="InterPro" id="IPR002525">
    <property type="entry name" value="Transp_IS110-like_N"/>
</dbReference>
<dbReference type="InterPro" id="IPR003346">
    <property type="entry name" value="Transposase_20"/>
</dbReference>
<feature type="domain" description="Transposase IS116/IS110/IS902 C-terminal" evidence="2">
    <location>
        <begin position="210"/>
        <end position="294"/>
    </location>
</feature>
<proteinExistence type="predicted"/>
<dbReference type="Pfam" id="PF01548">
    <property type="entry name" value="DEDD_Tnp_IS110"/>
    <property type="match status" value="1"/>
</dbReference>
<name>A0ABZ0WCS9_9BACT</name>